<dbReference type="Proteomes" id="UP000323732">
    <property type="component" value="Unassembled WGS sequence"/>
</dbReference>
<name>A0A5D4SAT6_9BACI</name>
<feature type="compositionally biased region" description="Polar residues" evidence="1">
    <location>
        <begin position="160"/>
        <end position="174"/>
    </location>
</feature>
<proteinExistence type="predicted"/>
<feature type="compositionally biased region" description="Basic and acidic residues" evidence="1">
    <location>
        <begin position="281"/>
        <end position="290"/>
    </location>
</feature>
<sequence length="788" mass="89979">MVADPNGKIIESAESSQFKVLTYGIPSSEYLKVEGYSEKYLSDYRYQGMSGQVTYRVKVTKDYMLRWQEGNTIKYEHVRREAYVPDSYSISYWQIGHLNILSFQDAIFRNYALPNEMVIVPNMQRVSASSNHSSSLDSHVFPQPCQSTYLGLETIEGGQSKPSAPNPDLNSSAGVGSRAPQVKNDRVNVDGFTSMSDGMATQNAPAPSPIPVAQQVKVEQSSLQIDPLKVNKWQTPSAITARYESIHTVNTSGGSKEFTGHSPDKINPVTVHTPVVMYGKASDDKEHDQRTNPPKRSTPANPDTDRHAFILDRPFSVTLPTTGQHLDVSMAPGYGNRDYAKYTRQKQVKFPFDVYSETKAAFYPKETWISIPLDIETAEFFLPVWVPEGAYTIKYRSIAINAPADLPEEHHANLNMNYRTPNEIMANHVAYDTIEVDVVGRLYDFRVTDILDFNWGPVFRRMEGQVEHTGNYYWVGDKGIDGDLRGNTDPFVLPIRQGSHPAGYKNLAVKTGYQFKFDMKTKGDMWRENDAIRITPSFYFVDKNGQNRRKVDVYYHSDSNYFVKVGSQQDKEYREVTLNEPLRAVPESQMWNTSEYYFRHPDAYGFNSKVEQLFDHEFIRYFARDYAQQPVRTGPYGWQILNWNLRTFIGPLADTVPSNAMKPQKDAVASEQLWYGEYSLPADVYIVEEGKDIAGYGLQHRLNKSHPIFLRDGYLIVNFNIESIQNGDTEKPHLQYINGELSNQWNREGFKYQFTDPYGYNFNFIDGDTIFYHGDQSSTDDFKAGVTH</sequence>
<accession>A0A5D4SAT6</accession>
<dbReference type="InterPro" id="IPR043759">
    <property type="entry name" value="DUF5704"/>
</dbReference>
<gene>
    <name evidence="3" type="ORF">FZD47_21125</name>
</gene>
<dbReference type="Pfam" id="PF18964">
    <property type="entry name" value="DUF5704"/>
    <property type="match status" value="1"/>
</dbReference>
<evidence type="ECO:0000256" key="1">
    <source>
        <dbReference type="SAM" id="MobiDB-lite"/>
    </source>
</evidence>
<feature type="region of interest" description="Disordered" evidence="1">
    <location>
        <begin position="155"/>
        <end position="180"/>
    </location>
</feature>
<feature type="compositionally biased region" description="Polar residues" evidence="1">
    <location>
        <begin position="291"/>
        <end position="301"/>
    </location>
</feature>
<organism evidence="3 4">
    <name type="scientific">Bacillus infantis</name>
    <dbReference type="NCBI Taxonomy" id="324767"/>
    <lineage>
        <taxon>Bacteria</taxon>
        <taxon>Bacillati</taxon>
        <taxon>Bacillota</taxon>
        <taxon>Bacilli</taxon>
        <taxon>Bacillales</taxon>
        <taxon>Bacillaceae</taxon>
        <taxon>Bacillus</taxon>
    </lineage>
</organism>
<evidence type="ECO:0000259" key="2">
    <source>
        <dbReference type="Pfam" id="PF18964"/>
    </source>
</evidence>
<comment type="caution">
    <text evidence="3">The sequence shown here is derived from an EMBL/GenBank/DDBJ whole genome shotgun (WGS) entry which is preliminary data.</text>
</comment>
<evidence type="ECO:0000313" key="3">
    <source>
        <dbReference type="EMBL" id="TYS60713.1"/>
    </source>
</evidence>
<dbReference type="RefSeq" id="WP_187445524.1">
    <property type="nucleotide sequence ID" value="NZ_VTES01000006.1"/>
</dbReference>
<dbReference type="AlphaFoldDB" id="A0A5D4SAT6"/>
<dbReference type="EMBL" id="VTES01000006">
    <property type="protein sequence ID" value="TYS60713.1"/>
    <property type="molecule type" value="Genomic_DNA"/>
</dbReference>
<protein>
    <recommendedName>
        <fullName evidence="2">DUF5704 domain-containing protein</fullName>
    </recommendedName>
</protein>
<reference evidence="3 4" key="1">
    <citation type="submission" date="2019-08" db="EMBL/GenBank/DDBJ databases">
        <title>Bacillus genomes from the desert of Cuatro Cienegas, Coahuila.</title>
        <authorList>
            <person name="Olmedo-Alvarez G."/>
        </authorList>
    </citation>
    <scope>NUCLEOTIDE SEQUENCE [LARGE SCALE GENOMIC DNA]</scope>
    <source>
        <strain evidence="3 4">CH37_1T</strain>
    </source>
</reference>
<evidence type="ECO:0000313" key="4">
    <source>
        <dbReference type="Proteomes" id="UP000323732"/>
    </source>
</evidence>
<feature type="region of interest" description="Disordered" evidence="1">
    <location>
        <begin position="281"/>
        <end position="306"/>
    </location>
</feature>
<feature type="domain" description="DUF5704" evidence="2">
    <location>
        <begin position="22"/>
        <end position="185"/>
    </location>
</feature>